<dbReference type="GO" id="GO:0030688">
    <property type="term" value="C:preribosome, small subunit precursor"/>
    <property type="evidence" value="ECO:0007669"/>
    <property type="project" value="InterPro"/>
</dbReference>
<dbReference type="GO" id="GO:0030687">
    <property type="term" value="C:preribosome, large subunit precursor"/>
    <property type="evidence" value="ECO:0007669"/>
    <property type="project" value="EnsemblFungi"/>
</dbReference>
<dbReference type="STRING" id="1069680.M7NKX5"/>
<keyword evidence="6" id="KW-1185">Reference proteome</keyword>
<evidence type="ECO:0008006" key="7">
    <source>
        <dbReference type="Google" id="ProtNLM"/>
    </source>
</evidence>
<proteinExistence type="inferred from homology"/>
<keyword evidence="4" id="KW-0539">Nucleus</keyword>
<dbReference type="PANTHER" id="PTHR13026">
    <property type="entry name" value="NNP-1 PROTEIN NOVEL NUCLEAR PROTEIN 1 NOP52"/>
    <property type="match status" value="1"/>
</dbReference>
<reference evidence="6" key="1">
    <citation type="journal article" date="2016" name="Nat. Commun.">
        <title>Genome analysis of three Pneumocystis species reveals adaptation mechanisms to life exclusively in mammalian hosts.</title>
        <authorList>
            <person name="Ma L."/>
            <person name="Chen Z."/>
            <person name="Huang D.W."/>
            <person name="Kutty G."/>
            <person name="Ishihara M."/>
            <person name="Wang H."/>
            <person name="Abouelleil A."/>
            <person name="Bishop L."/>
            <person name="Davey E."/>
            <person name="Deng R."/>
            <person name="Deng X."/>
            <person name="Fan L."/>
            <person name="Fantoni G."/>
            <person name="Fitzgerald M."/>
            <person name="Gogineni E."/>
            <person name="Goldberg J.M."/>
            <person name="Handley G."/>
            <person name="Hu X."/>
            <person name="Huber C."/>
            <person name="Jiao X."/>
            <person name="Jones K."/>
            <person name="Levin J.Z."/>
            <person name="Liu Y."/>
            <person name="Macdonald P."/>
            <person name="Melnikov A."/>
            <person name="Raley C."/>
            <person name="Sassi M."/>
            <person name="Sherman B.T."/>
            <person name="Song X."/>
            <person name="Sykes S."/>
            <person name="Tran B."/>
            <person name="Walsh L."/>
            <person name="Xia Y."/>
            <person name="Yang J."/>
            <person name="Young S."/>
            <person name="Zeng Q."/>
            <person name="Zheng X."/>
            <person name="Stephens R."/>
            <person name="Nusbaum C."/>
            <person name="Birren B.W."/>
            <person name="Azadi P."/>
            <person name="Lempicki R.A."/>
            <person name="Cuomo C.A."/>
            <person name="Kovacs J.A."/>
        </authorList>
    </citation>
    <scope>NUCLEOTIDE SEQUENCE [LARGE SCALE GENOMIC DNA]</scope>
    <source>
        <strain evidence="6">B123</strain>
    </source>
</reference>
<dbReference type="VEuPathDB" id="FungiDB:PNEG_02253"/>
<comment type="subcellular location">
    <subcellularLocation>
        <location evidence="1">Nucleus</location>
    </subcellularLocation>
</comment>
<evidence type="ECO:0000313" key="5">
    <source>
        <dbReference type="EMBL" id="EMR09293.1"/>
    </source>
</evidence>
<sequence>MMAEKPLITHEYRQIIKKLSSNDKKTRDSVVELLPSLLSLRPLEYIELLKLWKGLYYCMWMCDRPLAQQKLANDFVNLIFKCPSNNSLLFLKAFWETICREWNLIDSLRLDKFYLLIRKNIEGGFRLCMSLNWSEKVVNNYVLLLEDIPLNPTNPKIPNSIRYHILDVYLDELDKVFPVKSKNQNFQIKVFLAPFLNLVKKSPDKYLKKRISETIFLDKRIELWNNKKDDYNFDNEILDVDDKNNEDAFVEEWYGFDDQ</sequence>
<comment type="caution">
    <text evidence="5">The sequence shown here is derived from an EMBL/GenBank/DDBJ whole genome shotgun (WGS) entry which is preliminary data.</text>
</comment>
<dbReference type="OMA" id="AMWFSDR"/>
<dbReference type="RefSeq" id="XP_007874242.1">
    <property type="nucleotide sequence ID" value="XM_007876051.1"/>
</dbReference>
<keyword evidence="3" id="KW-0698">rRNA processing</keyword>
<dbReference type="GO" id="GO:0005634">
    <property type="term" value="C:nucleus"/>
    <property type="evidence" value="ECO:0007669"/>
    <property type="project" value="UniProtKB-SubCell"/>
</dbReference>
<protein>
    <recommendedName>
        <fullName evidence="7">Ribosomal RNA-processing protein 1</fullName>
    </recommendedName>
</protein>
<dbReference type="GeneID" id="19895946"/>
<accession>M7NKX5</accession>
<dbReference type="eggNOG" id="KOG3911">
    <property type="taxonomic scope" value="Eukaryota"/>
</dbReference>
<dbReference type="OrthoDB" id="2019504at2759"/>
<dbReference type="AlphaFoldDB" id="M7NKX5"/>
<evidence type="ECO:0000313" key="6">
    <source>
        <dbReference type="Proteomes" id="UP000011958"/>
    </source>
</evidence>
<dbReference type="Pfam" id="PF05997">
    <property type="entry name" value="Nop52"/>
    <property type="match status" value="1"/>
</dbReference>
<name>M7NKX5_PNEMU</name>
<evidence type="ECO:0000256" key="3">
    <source>
        <dbReference type="ARBA" id="ARBA00022552"/>
    </source>
</evidence>
<dbReference type="InterPro" id="IPR010301">
    <property type="entry name" value="RRP1"/>
</dbReference>
<evidence type="ECO:0000256" key="4">
    <source>
        <dbReference type="ARBA" id="ARBA00023242"/>
    </source>
</evidence>
<gene>
    <name evidence="5" type="ORF">PNEG_02253</name>
</gene>
<evidence type="ECO:0000256" key="2">
    <source>
        <dbReference type="ARBA" id="ARBA00006374"/>
    </source>
</evidence>
<dbReference type="PANTHER" id="PTHR13026:SF0">
    <property type="entry name" value="RIBOSOMAL RNA PROCESSING 1B"/>
    <property type="match status" value="1"/>
</dbReference>
<dbReference type="Proteomes" id="UP000011958">
    <property type="component" value="Unassembled WGS sequence"/>
</dbReference>
<dbReference type="GO" id="GO:0006364">
    <property type="term" value="P:rRNA processing"/>
    <property type="evidence" value="ECO:0007669"/>
    <property type="project" value="UniProtKB-KW"/>
</dbReference>
<organism evidence="5 6">
    <name type="scientific">Pneumocystis murina (strain B123)</name>
    <name type="common">Mouse pneumocystis pneumonia agent</name>
    <name type="synonym">Pneumocystis carinii f. sp. muris</name>
    <dbReference type="NCBI Taxonomy" id="1069680"/>
    <lineage>
        <taxon>Eukaryota</taxon>
        <taxon>Fungi</taxon>
        <taxon>Dikarya</taxon>
        <taxon>Ascomycota</taxon>
        <taxon>Taphrinomycotina</taxon>
        <taxon>Pneumocystomycetes</taxon>
        <taxon>Pneumocystaceae</taxon>
        <taxon>Pneumocystis</taxon>
    </lineage>
</organism>
<dbReference type="HOGENOM" id="CLU_022876_0_0_1"/>
<evidence type="ECO:0000256" key="1">
    <source>
        <dbReference type="ARBA" id="ARBA00004123"/>
    </source>
</evidence>
<dbReference type="EMBL" id="AFWA02000013">
    <property type="protein sequence ID" value="EMR09293.1"/>
    <property type="molecule type" value="Genomic_DNA"/>
</dbReference>
<comment type="similarity">
    <text evidence="2">Belongs to the RRP1 family.</text>
</comment>